<dbReference type="EMBL" id="SNRW01000450">
    <property type="protein sequence ID" value="KAA6401079.1"/>
    <property type="molecule type" value="Genomic_DNA"/>
</dbReference>
<evidence type="ECO:0000313" key="1">
    <source>
        <dbReference type="EMBL" id="KAA6401079.1"/>
    </source>
</evidence>
<comment type="caution">
    <text evidence="1">The sequence shown here is derived from an EMBL/GenBank/DDBJ whole genome shotgun (WGS) entry which is preliminary data.</text>
</comment>
<protein>
    <submittedName>
        <fullName evidence="1">Uncharacterized protein</fullName>
    </submittedName>
</protein>
<dbReference type="Proteomes" id="UP000324800">
    <property type="component" value="Unassembled WGS sequence"/>
</dbReference>
<sequence length="173" mass="19560">MATSLQTLFGEWPEESLQIADGNHSIKVKLLHLEEIVSSSIVYRLSGYQPMGPARKSLFMAEKEQWSYSSQEQDPSAYVEGRTALLVPAFMPKPEIEAFLADQGFVPQTFDKNDPRYMKKRDALKIYATEDDLRANCQQLGGVAHVLYGALTQSMTHHQLKVRTIYRVIAVPL</sequence>
<organism evidence="1 2">
    <name type="scientific">Streblomastix strix</name>
    <dbReference type="NCBI Taxonomy" id="222440"/>
    <lineage>
        <taxon>Eukaryota</taxon>
        <taxon>Metamonada</taxon>
        <taxon>Preaxostyla</taxon>
        <taxon>Oxymonadida</taxon>
        <taxon>Streblomastigidae</taxon>
        <taxon>Streblomastix</taxon>
    </lineage>
</organism>
<name>A0A5J4X3L6_9EUKA</name>
<accession>A0A5J4X3L6</accession>
<reference evidence="1 2" key="1">
    <citation type="submission" date="2019-03" db="EMBL/GenBank/DDBJ databases">
        <title>Single cell metagenomics reveals metabolic interactions within the superorganism composed of flagellate Streblomastix strix and complex community of Bacteroidetes bacteria on its surface.</title>
        <authorList>
            <person name="Treitli S.C."/>
            <person name="Kolisko M."/>
            <person name="Husnik F."/>
            <person name="Keeling P."/>
            <person name="Hampl V."/>
        </authorList>
    </citation>
    <scope>NUCLEOTIDE SEQUENCE [LARGE SCALE GENOMIC DNA]</scope>
    <source>
        <strain evidence="1">ST1C</strain>
    </source>
</reference>
<gene>
    <name evidence="1" type="ORF">EZS28_003400</name>
</gene>
<dbReference type="AlphaFoldDB" id="A0A5J4X3L6"/>
<proteinExistence type="predicted"/>
<evidence type="ECO:0000313" key="2">
    <source>
        <dbReference type="Proteomes" id="UP000324800"/>
    </source>
</evidence>